<feature type="binding site" evidence="8">
    <location>
        <position position="94"/>
    </location>
    <ligand>
        <name>Fe cation</name>
        <dbReference type="ChEBI" id="CHEBI:24875"/>
        <label>2</label>
    </ligand>
</feature>
<evidence type="ECO:0000313" key="11">
    <source>
        <dbReference type="Proteomes" id="UP000185783"/>
    </source>
</evidence>
<evidence type="ECO:0000256" key="2">
    <source>
        <dbReference type="ARBA" id="ARBA00008093"/>
    </source>
</evidence>
<dbReference type="InterPro" id="IPR008331">
    <property type="entry name" value="Ferritin_DPS_dom"/>
</dbReference>
<comment type="function">
    <text evidence="7">Iron-storage protein, whose ferroxidase center binds Fe(2+), oxidizes it using dioxygen to Fe(3+), and participates in the subsequent Fe(3+) oxide mineral core formation within the central cavity of the BFR protein shell.</text>
</comment>
<dbReference type="GO" id="GO:0005829">
    <property type="term" value="C:cytosol"/>
    <property type="evidence" value="ECO:0007669"/>
    <property type="project" value="TreeGrafter"/>
</dbReference>
<dbReference type="RefSeq" id="WP_028481902.1">
    <property type="nucleotide sequence ID" value="NZ_LVVZ01000032.1"/>
</dbReference>
<dbReference type="InterPro" id="IPR002024">
    <property type="entry name" value="Bacterioferritin"/>
</dbReference>
<keyword evidence="3 7" id="KW-0409">Iron storage</keyword>
<feature type="binding site" evidence="8">
    <location>
        <position position="127"/>
    </location>
    <ligand>
        <name>Fe cation</name>
        <dbReference type="ChEBI" id="CHEBI:24875"/>
        <label>2</label>
    </ligand>
</feature>
<dbReference type="GO" id="GO:0020037">
    <property type="term" value="F:heme binding"/>
    <property type="evidence" value="ECO:0007669"/>
    <property type="project" value="TreeGrafter"/>
</dbReference>
<comment type="catalytic activity">
    <reaction evidence="7">
        <text>4 Fe(2+) + O2 + 4 H(+) = 4 Fe(3+) + 2 H2O</text>
        <dbReference type="Rhea" id="RHEA:11148"/>
        <dbReference type="ChEBI" id="CHEBI:15377"/>
        <dbReference type="ChEBI" id="CHEBI:15378"/>
        <dbReference type="ChEBI" id="CHEBI:15379"/>
        <dbReference type="ChEBI" id="CHEBI:29033"/>
        <dbReference type="ChEBI" id="CHEBI:29034"/>
        <dbReference type="EC" id="1.16.3.1"/>
    </reaction>
</comment>
<protein>
    <recommendedName>
        <fullName evidence="7">Bacterioferritin</fullName>
        <ecNumber evidence="7">1.16.3.1</ecNumber>
    </recommendedName>
</protein>
<keyword evidence="6 7" id="KW-0408">Iron</keyword>
<comment type="similarity">
    <text evidence="2 7">Belongs to the bacterioferritin family.</text>
</comment>
<feature type="domain" description="Ferritin-like diiron" evidence="9">
    <location>
        <begin position="1"/>
        <end position="145"/>
    </location>
</feature>
<dbReference type="PIRSF" id="PIRSF002560">
    <property type="entry name" value="Bacterioferritin"/>
    <property type="match status" value="1"/>
</dbReference>
<feature type="binding site" evidence="8">
    <location>
        <position position="51"/>
    </location>
    <ligand>
        <name>Fe cation</name>
        <dbReference type="ChEBI" id="CHEBI:24875"/>
        <label>2</label>
    </ligand>
</feature>
<keyword evidence="4" id="KW-0349">Heme</keyword>
<dbReference type="CDD" id="cd00907">
    <property type="entry name" value="Bacterioferritin"/>
    <property type="match status" value="1"/>
</dbReference>
<dbReference type="GO" id="GO:0008199">
    <property type="term" value="F:ferric iron binding"/>
    <property type="evidence" value="ECO:0007669"/>
    <property type="project" value="InterPro"/>
</dbReference>
<dbReference type="SUPFAM" id="SSF47240">
    <property type="entry name" value="Ferritin-like"/>
    <property type="match status" value="1"/>
</dbReference>
<dbReference type="InterPro" id="IPR009078">
    <property type="entry name" value="Ferritin-like_SF"/>
</dbReference>
<evidence type="ECO:0000256" key="6">
    <source>
        <dbReference type="ARBA" id="ARBA00023004"/>
    </source>
</evidence>
<feature type="binding site" evidence="8">
    <location>
        <position position="130"/>
    </location>
    <ligand>
        <name>Fe cation</name>
        <dbReference type="ChEBI" id="CHEBI:24875"/>
        <label>2</label>
    </ligand>
</feature>
<dbReference type="AlphaFoldDB" id="A0A1U7JDH5"/>
<dbReference type="GO" id="GO:0004322">
    <property type="term" value="F:ferroxidase activity"/>
    <property type="evidence" value="ECO:0007669"/>
    <property type="project" value="UniProtKB-EC"/>
</dbReference>
<evidence type="ECO:0000313" key="10">
    <source>
        <dbReference type="EMBL" id="OKL42806.1"/>
    </source>
</evidence>
<proteinExistence type="inferred from homology"/>
<dbReference type="STRING" id="197461.A3843_16665"/>
<dbReference type="InterPro" id="IPR009040">
    <property type="entry name" value="Ferritin-like_diiron"/>
</dbReference>
<name>A0A1U7JDH5_9HYPH</name>
<evidence type="ECO:0000256" key="1">
    <source>
        <dbReference type="ARBA" id="ARBA00001970"/>
    </source>
</evidence>
<dbReference type="Pfam" id="PF00210">
    <property type="entry name" value="Ferritin"/>
    <property type="match status" value="1"/>
</dbReference>
<evidence type="ECO:0000259" key="9">
    <source>
        <dbReference type="PROSITE" id="PS50905"/>
    </source>
</evidence>
<dbReference type="GO" id="GO:0006826">
    <property type="term" value="P:iron ion transport"/>
    <property type="evidence" value="ECO:0007669"/>
    <property type="project" value="InterPro"/>
</dbReference>
<dbReference type="PRINTS" id="PR00601">
    <property type="entry name" value="BACFERRITIN"/>
</dbReference>
<comment type="caution">
    <text evidence="10">The sequence shown here is derived from an EMBL/GenBank/DDBJ whole genome shotgun (WGS) entry which is preliminary data.</text>
</comment>
<dbReference type="NCBIfam" id="TIGR00754">
    <property type="entry name" value="bfr"/>
    <property type="match status" value="1"/>
</dbReference>
<dbReference type="InterPro" id="IPR012347">
    <property type="entry name" value="Ferritin-like"/>
</dbReference>
<evidence type="ECO:0000256" key="4">
    <source>
        <dbReference type="ARBA" id="ARBA00022617"/>
    </source>
</evidence>
<gene>
    <name evidence="10" type="ORF">A3843_16665</name>
</gene>
<evidence type="ECO:0000256" key="3">
    <source>
        <dbReference type="ARBA" id="ARBA00022434"/>
    </source>
</evidence>
<dbReference type="Gene3D" id="1.20.1260.10">
    <property type="match status" value="1"/>
</dbReference>
<evidence type="ECO:0000256" key="8">
    <source>
        <dbReference type="PIRSR" id="PIRSR002560-1"/>
    </source>
</evidence>
<accession>A0A1U7JDH5</accession>
<dbReference type="EC" id="1.16.3.1" evidence="7"/>
<keyword evidence="5 7" id="KW-0479">Metal-binding</keyword>
<feature type="binding site" evidence="8">
    <location>
        <position position="18"/>
    </location>
    <ligand>
        <name>Fe cation</name>
        <dbReference type="ChEBI" id="CHEBI:24875"/>
        <label>1</label>
    </ligand>
</feature>
<dbReference type="PANTHER" id="PTHR30295:SF0">
    <property type="entry name" value="BACTERIOFERRITIN"/>
    <property type="match status" value="1"/>
</dbReference>
<dbReference type="PANTHER" id="PTHR30295">
    <property type="entry name" value="BACTERIOFERRITIN"/>
    <property type="match status" value="1"/>
</dbReference>
<keyword evidence="11" id="KW-1185">Reference proteome</keyword>
<feature type="binding site" evidence="8">
    <location>
        <position position="54"/>
    </location>
    <ligand>
        <name>Fe cation</name>
        <dbReference type="ChEBI" id="CHEBI:24875"/>
        <label>1</label>
    </ligand>
</feature>
<dbReference type="Proteomes" id="UP000185783">
    <property type="component" value="Unassembled WGS sequence"/>
</dbReference>
<evidence type="ECO:0000256" key="7">
    <source>
        <dbReference type="PIRNR" id="PIRNR002560"/>
    </source>
</evidence>
<dbReference type="PROSITE" id="PS50905">
    <property type="entry name" value="FERRITIN_LIKE"/>
    <property type="match status" value="1"/>
</dbReference>
<dbReference type="GO" id="GO:0006879">
    <property type="term" value="P:intracellular iron ion homeostasis"/>
    <property type="evidence" value="ECO:0007669"/>
    <property type="project" value="UniProtKB-KW"/>
</dbReference>
<feature type="binding site" evidence="8">
    <location>
        <position position="50"/>
    </location>
    <ligand>
        <name>Fe cation</name>
        <dbReference type="ChEBI" id="CHEBI:24875"/>
        <label>3</label>
    </ligand>
</feature>
<evidence type="ECO:0000256" key="5">
    <source>
        <dbReference type="ARBA" id="ARBA00022723"/>
    </source>
</evidence>
<sequence length="161" mass="17987">MKNNAKVIERLNTALKMELGAINQYLVHGKLLEDWGVTKLAAKEMEESVEERGHAERFIERILFLGGQPNLQEVGKLHVGTSVREVLEGDLAGEQEAVAYYAESREICEAEGDYVSMRLFEEVLADEEGHCDFLETQLELMDKLGAEAYTHVNSGSADQAE</sequence>
<organism evidence="10 11">
    <name type="scientific">Pseudovibrio exalbescens</name>
    <dbReference type="NCBI Taxonomy" id="197461"/>
    <lineage>
        <taxon>Bacteria</taxon>
        <taxon>Pseudomonadati</taxon>
        <taxon>Pseudomonadota</taxon>
        <taxon>Alphaproteobacteria</taxon>
        <taxon>Hyphomicrobiales</taxon>
        <taxon>Stappiaceae</taxon>
        <taxon>Pseudovibrio</taxon>
    </lineage>
</organism>
<reference evidence="10 11" key="1">
    <citation type="submission" date="2016-03" db="EMBL/GenBank/DDBJ databases">
        <title>Genome sequence of Nesiotobacter sp. nov., a moderately halophilic alphaproteobacterium isolated from the Yellow Sea, China.</title>
        <authorList>
            <person name="Zhang G."/>
            <person name="Zhang R."/>
        </authorList>
    </citation>
    <scope>NUCLEOTIDE SEQUENCE [LARGE SCALE GENOMIC DNA]</scope>
    <source>
        <strain evidence="10 11">WB1-6</strain>
    </source>
</reference>
<feature type="binding site" evidence="8">
    <location>
        <position position="51"/>
    </location>
    <ligand>
        <name>Fe cation</name>
        <dbReference type="ChEBI" id="CHEBI:24875"/>
        <label>1</label>
    </ligand>
</feature>
<dbReference type="EMBL" id="LVVZ01000032">
    <property type="protein sequence ID" value="OKL42806.1"/>
    <property type="molecule type" value="Genomic_DNA"/>
</dbReference>
<comment type="cofactor">
    <cofactor evidence="1">
        <name>heme b</name>
        <dbReference type="ChEBI" id="CHEBI:60344"/>
    </cofactor>
</comment>
<dbReference type="OrthoDB" id="9800505at2"/>
<feature type="binding site" evidence="8">
    <location>
        <position position="127"/>
    </location>
    <ligand>
        <name>Fe cation</name>
        <dbReference type="ChEBI" id="CHEBI:24875"/>
        <label>1</label>
    </ligand>
</feature>